<comment type="caution">
    <text evidence="3">The sequence shown here is derived from an EMBL/GenBank/DDBJ whole genome shotgun (WGS) entry which is preliminary data.</text>
</comment>
<sequence length="291" mass="32951">MSAPTERKGETIKVVVLDRRKTEIDLCNTEEEMRSMTVLQLKEKLLERLPEYADTYGKPGMDLWLKDGFLEDFELLSECGIQHMSVIDIGSFLVFVRTQTGKVITIRVSNHMTVESLKARIQKVEGTPIDETESVICASLTSVCLVFYRQHPEVAKAERRTAAHYKQRKMVNTYQVKIFGLGGDMKMVNLCNTEEQMRSMTVKQLKDKIIERFPEYGVHSDNIRLIFTNKDLHVDSALLSEYGITHLSVIQMVMKIPGGGEWPEPGTGDGGMGDKDGRNASKERLANFETP</sequence>
<dbReference type="SMART" id="SM00213">
    <property type="entry name" value="UBQ"/>
    <property type="match status" value="2"/>
</dbReference>
<organism evidence="3 4">
    <name type="scientific">Scomber scombrus</name>
    <name type="common">Atlantic mackerel</name>
    <name type="synonym">Scomber vernalis</name>
    <dbReference type="NCBI Taxonomy" id="13677"/>
    <lineage>
        <taxon>Eukaryota</taxon>
        <taxon>Metazoa</taxon>
        <taxon>Chordata</taxon>
        <taxon>Craniata</taxon>
        <taxon>Vertebrata</taxon>
        <taxon>Euteleostomi</taxon>
        <taxon>Actinopterygii</taxon>
        <taxon>Neopterygii</taxon>
        <taxon>Teleostei</taxon>
        <taxon>Neoteleostei</taxon>
        <taxon>Acanthomorphata</taxon>
        <taxon>Pelagiaria</taxon>
        <taxon>Scombriformes</taxon>
        <taxon>Scombridae</taxon>
        <taxon>Scomber</taxon>
    </lineage>
</organism>
<dbReference type="InterPro" id="IPR000626">
    <property type="entry name" value="Ubiquitin-like_dom"/>
</dbReference>
<feature type="domain" description="Ubiquitin-like" evidence="2">
    <location>
        <begin position="92"/>
        <end position="131"/>
    </location>
</feature>
<dbReference type="PROSITE" id="PS50053">
    <property type="entry name" value="UBIQUITIN_2"/>
    <property type="match status" value="2"/>
</dbReference>
<name>A0AAV1N326_SCOSC</name>
<feature type="region of interest" description="Disordered" evidence="1">
    <location>
        <begin position="260"/>
        <end position="291"/>
    </location>
</feature>
<dbReference type="InterPro" id="IPR029071">
    <property type="entry name" value="Ubiquitin-like_domsf"/>
</dbReference>
<dbReference type="CDD" id="cd17039">
    <property type="entry name" value="Ubl_ubiquitin_like"/>
    <property type="match status" value="3"/>
</dbReference>
<dbReference type="AlphaFoldDB" id="A0AAV1N326"/>
<feature type="domain" description="Ubiquitin-like" evidence="2">
    <location>
        <begin position="199"/>
        <end position="259"/>
    </location>
</feature>
<evidence type="ECO:0000259" key="2">
    <source>
        <dbReference type="PROSITE" id="PS50053"/>
    </source>
</evidence>
<dbReference type="PANTHER" id="PTHR10666">
    <property type="entry name" value="UBIQUITIN"/>
    <property type="match status" value="1"/>
</dbReference>
<dbReference type="Pfam" id="PF00240">
    <property type="entry name" value="ubiquitin"/>
    <property type="match status" value="2"/>
</dbReference>
<dbReference type="Gene3D" id="3.10.20.90">
    <property type="entry name" value="Phosphatidylinositol 3-kinase Catalytic Subunit, Chain A, domain 1"/>
    <property type="match status" value="2"/>
</dbReference>
<evidence type="ECO:0000313" key="3">
    <source>
        <dbReference type="EMBL" id="CAK6952969.1"/>
    </source>
</evidence>
<dbReference type="EMBL" id="CAWUFR010000011">
    <property type="protein sequence ID" value="CAK6952969.1"/>
    <property type="molecule type" value="Genomic_DNA"/>
</dbReference>
<protein>
    <submittedName>
        <fullName evidence="3">Uncharacterized protein LOC121640354 isoform X3</fullName>
    </submittedName>
</protein>
<dbReference type="SUPFAM" id="SSF54236">
    <property type="entry name" value="Ubiquitin-like"/>
    <property type="match status" value="3"/>
</dbReference>
<dbReference type="InterPro" id="IPR050158">
    <property type="entry name" value="Ubiquitin_ubiquitin-like"/>
</dbReference>
<feature type="compositionally biased region" description="Gly residues" evidence="1">
    <location>
        <begin position="260"/>
        <end position="271"/>
    </location>
</feature>
<proteinExistence type="predicted"/>
<evidence type="ECO:0000313" key="4">
    <source>
        <dbReference type="Proteomes" id="UP001314229"/>
    </source>
</evidence>
<keyword evidence="4" id="KW-1185">Reference proteome</keyword>
<gene>
    <name evidence="3" type="ORF">FSCOSCO3_A017419</name>
</gene>
<dbReference type="Proteomes" id="UP001314229">
    <property type="component" value="Unassembled WGS sequence"/>
</dbReference>
<reference evidence="3 4" key="1">
    <citation type="submission" date="2024-01" db="EMBL/GenBank/DDBJ databases">
        <authorList>
            <person name="Alioto T."/>
            <person name="Alioto T."/>
            <person name="Gomez Garrido J."/>
        </authorList>
    </citation>
    <scope>NUCLEOTIDE SEQUENCE [LARGE SCALE GENOMIC DNA]</scope>
</reference>
<evidence type="ECO:0000256" key="1">
    <source>
        <dbReference type="SAM" id="MobiDB-lite"/>
    </source>
</evidence>
<accession>A0AAV1N326</accession>
<feature type="compositionally biased region" description="Basic and acidic residues" evidence="1">
    <location>
        <begin position="272"/>
        <end position="291"/>
    </location>
</feature>